<dbReference type="OMA" id="CFQDIKL"/>
<reference evidence="4" key="1">
    <citation type="submission" date="2021-01" db="EMBL/GenBank/DDBJ databases">
        <authorList>
            <consortium name="Genoscope - CEA"/>
            <person name="William W."/>
        </authorList>
    </citation>
    <scope>NUCLEOTIDE SEQUENCE</scope>
</reference>
<dbReference type="Proteomes" id="UP000683925">
    <property type="component" value="Unassembled WGS sequence"/>
</dbReference>
<dbReference type="GO" id="GO:0061685">
    <property type="term" value="F:diphthine methylesterase activity"/>
    <property type="evidence" value="ECO:0007669"/>
    <property type="project" value="TreeGrafter"/>
</dbReference>
<dbReference type="GO" id="GO:0005737">
    <property type="term" value="C:cytoplasm"/>
    <property type="evidence" value="ECO:0007669"/>
    <property type="project" value="TreeGrafter"/>
</dbReference>
<dbReference type="SMART" id="SM00320">
    <property type="entry name" value="WD40"/>
    <property type="match status" value="3"/>
</dbReference>
<accession>A0A8S1UF03</accession>
<dbReference type="GO" id="GO:0017183">
    <property type="term" value="P:protein histidyl modification to diphthamide"/>
    <property type="evidence" value="ECO:0007669"/>
    <property type="project" value="TreeGrafter"/>
</dbReference>
<keyword evidence="1" id="KW-0853">WD repeat</keyword>
<dbReference type="Pfam" id="PF00400">
    <property type="entry name" value="WD40"/>
    <property type="match status" value="1"/>
</dbReference>
<evidence type="ECO:0000313" key="5">
    <source>
        <dbReference type="Proteomes" id="UP000683925"/>
    </source>
</evidence>
<dbReference type="InterPro" id="IPR052415">
    <property type="entry name" value="Diphthine_MTase"/>
</dbReference>
<dbReference type="OrthoDB" id="273771at2759"/>
<dbReference type="PANTHER" id="PTHR46042">
    <property type="entry name" value="DIPHTHINE METHYLTRANSFERASE"/>
    <property type="match status" value="1"/>
</dbReference>
<keyword evidence="2" id="KW-0677">Repeat</keyword>
<evidence type="ECO:0000256" key="1">
    <source>
        <dbReference type="ARBA" id="ARBA00022574"/>
    </source>
</evidence>
<organism evidence="4 5">
    <name type="scientific">Paramecium octaurelia</name>
    <dbReference type="NCBI Taxonomy" id="43137"/>
    <lineage>
        <taxon>Eukaryota</taxon>
        <taxon>Sar</taxon>
        <taxon>Alveolata</taxon>
        <taxon>Ciliophora</taxon>
        <taxon>Intramacronucleata</taxon>
        <taxon>Oligohymenophorea</taxon>
        <taxon>Peniculida</taxon>
        <taxon>Parameciidae</taxon>
        <taxon>Paramecium</taxon>
    </lineage>
</organism>
<keyword evidence="5" id="KW-1185">Reference proteome</keyword>
<dbReference type="EMBL" id="CAJJDP010000041">
    <property type="protein sequence ID" value="CAD8162339.1"/>
    <property type="molecule type" value="Genomic_DNA"/>
</dbReference>
<dbReference type="InterPro" id="IPR001680">
    <property type="entry name" value="WD40_rpt"/>
</dbReference>
<name>A0A8S1UF03_PAROT</name>
<evidence type="ECO:0000313" key="4">
    <source>
        <dbReference type="EMBL" id="CAD8162339.1"/>
    </source>
</evidence>
<evidence type="ECO:0000256" key="2">
    <source>
        <dbReference type="ARBA" id="ARBA00022737"/>
    </source>
</evidence>
<comment type="pathway">
    <text evidence="3">Protein modification.</text>
</comment>
<dbReference type="PANTHER" id="PTHR46042:SF1">
    <property type="entry name" value="DIPHTHINE METHYLTRANSFERASE"/>
    <property type="match status" value="1"/>
</dbReference>
<evidence type="ECO:0000256" key="3">
    <source>
        <dbReference type="ARBA" id="ARBA00043952"/>
    </source>
</evidence>
<comment type="caution">
    <text evidence="4">The sequence shown here is derived from an EMBL/GenBank/DDBJ whole genome shotgun (WGS) entry which is preliminary data.</text>
</comment>
<dbReference type="AlphaFoldDB" id="A0A8S1UF03"/>
<gene>
    <name evidence="4" type="ORF">POCTA_138.1.T0410198</name>
</gene>
<protein>
    <submittedName>
        <fullName evidence="4">Uncharacterized protein</fullName>
    </submittedName>
</protein>
<sequence length="295" mass="34438">MNNILLDYCPDCISIIDENNIVVSTYDFINDDTKAGVLLLLNKTLNIIDKLDCDGILHFKIINNQISLCTWKGDVWTVEIKDNKFHLKNKQSFVECFQDIKLLYLDCNAQQSLLLGGDNGEVILQKEEEGQIIYQQKSHEYSVWCTLLDNTNQDLFYSGSDDACLNYYDARIGLLRKDRKSHSQGITYLLNDGEHNLITGSFDGYIRIFDKRQPNFPTEEYKREGGIWRIIKRGNLYLNGLFQEHKYELIEINNKQVSILQEFKEHTSLAYAMDWYNNLIVTSSFYDKQLRSYTI</sequence>
<proteinExistence type="predicted"/>